<dbReference type="InterPro" id="IPR029058">
    <property type="entry name" value="AB_hydrolase_fold"/>
</dbReference>
<sequence>MAGTGVVECALCIGCTRWAYKRCTYIGAYDSESWPSLPSISDDFECVPRLCRLILAVYEDDLSNPKYAPPGGYGVNPDGVVKRVDYDQTQGRCPPYLIYVDHGAREVVLAMRGLNLIREGDYKVLMDNRLGMQMFDGGYVHHGLLKAAVWVLEREFDRLKSLWVDNGSCYKMVFAGHSLGSGVVALMGVAAVNHRNKLGGVPRELLKCYAIAPARCMSLNLAVKYADVISSVVLQRLGAEATTAPPTQKMERKQSMEKEHKDALERAVSLNVPYAVAPSESATEESHTTPPPEEQVEGALHGCSRSSGTNWDELVEKFFEKNATGNLVLKKDVGK</sequence>
<dbReference type="Gene3D" id="3.40.50.1820">
    <property type="entry name" value="alpha/beta hydrolase"/>
    <property type="match status" value="1"/>
</dbReference>
<feature type="domain" description="Fungal lipase-type" evidence="2">
    <location>
        <begin position="108"/>
        <end position="230"/>
    </location>
</feature>
<dbReference type="PANTHER" id="PTHR46398:SF7">
    <property type="entry name" value="ALPHA_BETA-HYDROLASES SUPERFAMILY PROTEIN"/>
    <property type="match status" value="1"/>
</dbReference>
<dbReference type="CDD" id="cd00519">
    <property type="entry name" value="Lipase_3"/>
    <property type="match status" value="1"/>
</dbReference>
<accession>A0AAV9AHX2</accession>
<name>A0AAV9AHX2_ACOGR</name>
<proteinExistence type="predicted"/>
<evidence type="ECO:0000313" key="4">
    <source>
        <dbReference type="EMBL" id="KAK1263560.1"/>
    </source>
</evidence>
<evidence type="ECO:0000256" key="1">
    <source>
        <dbReference type="SAM" id="MobiDB-lite"/>
    </source>
</evidence>
<dbReference type="AlphaFoldDB" id="A0AAV9AHX2"/>
<evidence type="ECO:0000313" key="5">
    <source>
        <dbReference type="Proteomes" id="UP001179952"/>
    </source>
</evidence>
<dbReference type="Proteomes" id="UP001179952">
    <property type="component" value="Unassembled WGS sequence"/>
</dbReference>
<dbReference type="Pfam" id="PF03893">
    <property type="entry name" value="Lipase3_N"/>
    <property type="match status" value="1"/>
</dbReference>
<keyword evidence="5" id="KW-1185">Reference proteome</keyword>
<dbReference type="GO" id="GO:0016042">
    <property type="term" value="P:lipid catabolic process"/>
    <property type="evidence" value="ECO:0007669"/>
    <property type="project" value="InterPro"/>
</dbReference>
<gene>
    <name evidence="4" type="ORF">QJS04_geneDACA011858</name>
</gene>
<dbReference type="Pfam" id="PF01764">
    <property type="entry name" value="Lipase_3"/>
    <property type="match status" value="1"/>
</dbReference>
<reference evidence="4" key="1">
    <citation type="journal article" date="2023" name="Nat. Commun.">
        <title>Diploid and tetraploid genomes of Acorus and the evolution of monocots.</title>
        <authorList>
            <person name="Ma L."/>
            <person name="Liu K.W."/>
            <person name="Li Z."/>
            <person name="Hsiao Y.Y."/>
            <person name="Qi Y."/>
            <person name="Fu T."/>
            <person name="Tang G.D."/>
            <person name="Zhang D."/>
            <person name="Sun W.H."/>
            <person name="Liu D.K."/>
            <person name="Li Y."/>
            <person name="Chen G.Z."/>
            <person name="Liu X.D."/>
            <person name="Liao X.Y."/>
            <person name="Jiang Y.T."/>
            <person name="Yu X."/>
            <person name="Hao Y."/>
            <person name="Huang J."/>
            <person name="Zhao X.W."/>
            <person name="Ke S."/>
            <person name="Chen Y.Y."/>
            <person name="Wu W.L."/>
            <person name="Hsu J.L."/>
            <person name="Lin Y.F."/>
            <person name="Huang M.D."/>
            <person name="Li C.Y."/>
            <person name="Huang L."/>
            <person name="Wang Z.W."/>
            <person name="Zhao X."/>
            <person name="Zhong W.Y."/>
            <person name="Peng D.H."/>
            <person name="Ahmad S."/>
            <person name="Lan S."/>
            <person name="Zhang J.S."/>
            <person name="Tsai W.C."/>
            <person name="Van de Peer Y."/>
            <person name="Liu Z.J."/>
        </authorList>
    </citation>
    <scope>NUCLEOTIDE SEQUENCE</scope>
    <source>
        <strain evidence="4">SCP</strain>
    </source>
</reference>
<comment type="caution">
    <text evidence="4">The sequence shown here is derived from an EMBL/GenBank/DDBJ whole genome shotgun (WGS) entry which is preliminary data.</text>
</comment>
<dbReference type="InterPro" id="IPR005592">
    <property type="entry name" value="Mono/diacylglycerol_lipase_N"/>
</dbReference>
<dbReference type="SUPFAM" id="SSF53474">
    <property type="entry name" value="alpha/beta-Hydrolases"/>
    <property type="match status" value="1"/>
</dbReference>
<feature type="domain" description="Mono-/di-acylglycerol lipase N-terminal" evidence="3">
    <location>
        <begin position="7"/>
        <end position="73"/>
    </location>
</feature>
<dbReference type="PANTHER" id="PTHR46398">
    <property type="entry name" value="ALPHA/BETA-HYDROLASES SUPERFAMILY PROTEIN"/>
    <property type="match status" value="1"/>
</dbReference>
<reference evidence="4" key="2">
    <citation type="submission" date="2023-06" db="EMBL/GenBank/DDBJ databases">
        <authorList>
            <person name="Ma L."/>
            <person name="Liu K.-W."/>
            <person name="Li Z."/>
            <person name="Hsiao Y.-Y."/>
            <person name="Qi Y."/>
            <person name="Fu T."/>
            <person name="Tang G."/>
            <person name="Zhang D."/>
            <person name="Sun W.-H."/>
            <person name="Liu D.-K."/>
            <person name="Li Y."/>
            <person name="Chen G.-Z."/>
            <person name="Liu X.-D."/>
            <person name="Liao X.-Y."/>
            <person name="Jiang Y.-T."/>
            <person name="Yu X."/>
            <person name="Hao Y."/>
            <person name="Huang J."/>
            <person name="Zhao X.-W."/>
            <person name="Ke S."/>
            <person name="Chen Y.-Y."/>
            <person name="Wu W.-L."/>
            <person name="Hsu J.-L."/>
            <person name="Lin Y.-F."/>
            <person name="Huang M.-D."/>
            <person name="Li C.-Y."/>
            <person name="Huang L."/>
            <person name="Wang Z.-W."/>
            <person name="Zhao X."/>
            <person name="Zhong W.-Y."/>
            <person name="Peng D.-H."/>
            <person name="Ahmad S."/>
            <person name="Lan S."/>
            <person name="Zhang J.-S."/>
            <person name="Tsai W.-C."/>
            <person name="Van De Peer Y."/>
            <person name="Liu Z.-J."/>
        </authorList>
    </citation>
    <scope>NUCLEOTIDE SEQUENCE</scope>
    <source>
        <strain evidence="4">SCP</strain>
        <tissue evidence="4">Leaves</tissue>
    </source>
</reference>
<protein>
    <submittedName>
        <fullName evidence="4">Uncharacterized protein</fullName>
    </submittedName>
</protein>
<dbReference type="InterPro" id="IPR002921">
    <property type="entry name" value="Fungal_lipase-type"/>
</dbReference>
<organism evidence="4 5">
    <name type="scientific">Acorus gramineus</name>
    <name type="common">Dwarf sweet flag</name>
    <dbReference type="NCBI Taxonomy" id="55184"/>
    <lineage>
        <taxon>Eukaryota</taxon>
        <taxon>Viridiplantae</taxon>
        <taxon>Streptophyta</taxon>
        <taxon>Embryophyta</taxon>
        <taxon>Tracheophyta</taxon>
        <taxon>Spermatophyta</taxon>
        <taxon>Magnoliopsida</taxon>
        <taxon>Liliopsida</taxon>
        <taxon>Acoraceae</taxon>
        <taxon>Acorus</taxon>
    </lineage>
</organism>
<dbReference type="EMBL" id="JAUJYN010000009">
    <property type="protein sequence ID" value="KAK1263560.1"/>
    <property type="molecule type" value="Genomic_DNA"/>
</dbReference>
<evidence type="ECO:0000259" key="3">
    <source>
        <dbReference type="Pfam" id="PF03893"/>
    </source>
</evidence>
<feature type="region of interest" description="Disordered" evidence="1">
    <location>
        <begin position="277"/>
        <end position="303"/>
    </location>
</feature>
<evidence type="ECO:0000259" key="2">
    <source>
        <dbReference type="Pfam" id="PF01764"/>
    </source>
</evidence>